<gene>
    <name evidence="3" type="ORF">AVDCRST_MAG40-2029</name>
</gene>
<dbReference type="NCBIfam" id="TIGR01722">
    <property type="entry name" value="MMSDH"/>
    <property type="match status" value="1"/>
</dbReference>
<dbReference type="Pfam" id="PF00171">
    <property type="entry name" value="Aldedh"/>
    <property type="match status" value="1"/>
</dbReference>
<evidence type="ECO:0000313" key="3">
    <source>
        <dbReference type="EMBL" id="CAA9333259.1"/>
    </source>
</evidence>
<dbReference type="Gene3D" id="3.40.605.10">
    <property type="entry name" value="Aldehyde Dehydrogenase, Chain A, domain 1"/>
    <property type="match status" value="1"/>
</dbReference>
<organism evidence="3">
    <name type="scientific">uncultured Gemmatimonadaceae bacterium</name>
    <dbReference type="NCBI Taxonomy" id="246130"/>
    <lineage>
        <taxon>Bacteria</taxon>
        <taxon>Pseudomonadati</taxon>
        <taxon>Gemmatimonadota</taxon>
        <taxon>Gemmatimonadia</taxon>
        <taxon>Gemmatimonadales</taxon>
        <taxon>Gemmatimonadaceae</taxon>
        <taxon>environmental samples</taxon>
    </lineage>
</organism>
<dbReference type="PANTHER" id="PTHR43866:SF4">
    <property type="entry name" value="MALONATE-SEMIALDEHYDE DEHYDROGENASE"/>
    <property type="match status" value="1"/>
</dbReference>
<dbReference type="SUPFAM" id="SSF53720">
    <property type="entry name" value="ALDH-like"/>
    <property type="match status" value="1"/>
</dbReference>
<dbReference type="InterPro" id="IPR016161">
    <property type="entry name" value="Ald_DH/histidinol_DH"/>
</dbReference>
<evidence type="ECO:0000259" key="2">
    <source>
        <dbReference type="Pfam" id="PF00171"/>
    </source>
</evidence>
<dbReference type="InterPro" id="IPR015590">
    <property type="entry name" value="Aldehyde_DH_dom"/>
</dbReference>
<dbReference type="Gene3D" id="3.40.309.10">
    <property type="entry name" value="Aldehyde Dehydrogenase, Chain A, domain 2"/>
    <property type="match status" value="1"/>
</dbReference>
<sequence>MSATLPLAAPSGASSRPRYGTVRNYVGGAWADATGAPLVDVHSPGDGRVIARTPLSSAAEVDAAVAAASAALPAWSALPIKERVQVLYRYRTLLEQQIDELSELIVEEHGKVVGEARAEVLKAIELTEFACSLPQIATGEALEVSRGVECRTERYPVGVVASIAPFNFPSMVPHWTIPNAVALGNCMVLKPSELVPLSAGRIAELLARAGLPAGVFNVVHGGQAAAEAICDHPGIAAVTFVGSTRVAQAVYRRGTASLKRVLALGGAKNHLIVMPDAEPEMTSSNVAASMSGCSGQRCMAASVMVAVSGTDDIVRRVVEHARRLVPGETLGPVISQAARERIERYVTDAEAAGARVLLDGRGAVVPGREGGFYVGPTVLDQVTPEMRIAQEEVFGPVLAIVRAPSLDAALDVERRSPYGNAAAVFTERGATARYVAERATAGMVGVNVGVPVPREPFGFGGWGESAFGVGDITGKGSIEFWTRTRKTTTKWNREAGTNWMS</sequence>
<reference evidence="3" key="1">
    <citation type="submission" date="2020-02" db="EMBL/GenBank/DDBJ databases">
        <authorList>
            <person name="Meier V. D."/>
        </authorList>
    </citation>
    <scope>NUCLEOTIDE SEQUENCE</scope>
    <source>
        <strain evidence="3">AVDCRST_MAG40</strain>
    </source>
</reference>
<dbReference type="GO" id="GO:0004491">
    <property type="term" value="F:methylmalonate-semialdehyde dehydrogenase (acylating, NAD) activity"/>
    <property type="evidence" value="ECO:0007669"/>
    <property type="project" value="InterPro"/>
</dbReference>
<dbReference type="PANTHER" id="PTHR43866">
    <property type="entry name" value="MALONATE-SEMIALDEHYDE DEHYDROGENASE"/>
    <property type="match status" value="1"/>
</dbReference>
<dbReference type="AlphaFoldDB" id="A0A6J4LI27"/>
<accession>A0A6J4LI27</accession>
<dbReference type="EMBL" id="CADCTX010000616">
    <property type="protein sequence ID" value="CAA9333259.1"/>
    <property type="molecule type" value="Genomic_DNA"/>
</dbReference>
<protein>
    <submittedName>
        <fullName evidence="3">Possible malonate-semialdehyde dehydrogenase in pyrimidine catabolism</fullName>
    </submittedName>
</protein>
<dbReference type="InterPro" id="IPR010061">
    <property type="entry name" value="MeMal-semiAld_DH"/>
</dbReference>
<dbReference type="InterPro" id="IPR016163">
    <property type="entry name" value="Ald_DH_C"/>
</dbReference>
<keyword evidence="1" id="KW-0560">Oxidoreductase</keyword>
<dbReference type="InterPro" id="IPR016162">
    <property type="entry name" value="Ald_DH_N"/>
</dbReference>
<feature type="domain" description="Aldehyde dehydrogenase" evidence="2">
    <location>
        <begin position="30"/>
        <end position="485"/>
    </location>
</feature>
<evidence type="ECO:0000256" key="1">
    <source>
        <dbReference type="ARBA" id="ARBA00023002"/>
    </source>
</evidence>
<dbReference type="GO" id="GO:0006210">
    <property type="term" value="P:thymine catabolic process"/>
    <property type="evidence" value="ECO:0007669"/>
    <property type="project" value="TreeGrafter"/>
</dbReference>
<name>A0A6J4LI27_9BACT</name>
<proteinExistence type="predicted"/>
<dbReference type="FunFam" id="3.40.309.10:FF:000002">
    <property type="entry name" value="Methylmalonate-semialdehyde dehydrogenase (Acylating)"/>
    <property type="match status" value="1"/>
</dbReference>
<dbReference type="GO" id="GO:0006574">
    <property type="term" value="P:L-valine catabolic process"/>
    <property type="evidence" value="ECO:0007669"/>
    <property type="project" value="TreeGrafter"/>
</dbReference>